<evidence type="ECO:0000313" key="9">
    <source>
        <dbReference type="EMBL" id="CAL8112062.1"/>
    </source>
</evidence>
<dbReference type="Pfam" id="PF00096">
    <property type="entry name" value="zf-C2H2"/>
    <property type="match status" value="1"/>
</dbReference>
<keyword evidence="1" id="KW-0479">Metal-binding</keyword>
<feature type="compositionally biased region" description="Acidic residues" evidence="6">
    <location>
        <begin position="430"/>
        <end position="442"/>
    </location>
</feature>
<keyword evidence="10" id="KW-1185">Reference proteome</keyword>
<feature type="domain" description="C2H2-type" evidence="8">
    <location>
        <begin position="1067"/>
        <end position="1094"/>
    </location>
</feature>
<dbReference type="InterPro" id="IPR036236">
    <property type="entry name" value="Znf_C2H2_sf"/>
</dbReference>
<feature type="compositionally biased region" description="Basic residues" evidence="6">
    <location>
        <begin position="725"/>
        <end position="735"/>
    </location>
</feature>
<feature type="domain" description="C2H2-type" evidence="8">
    <location>
        <begin position="1095"/>
        <end position="1123"/>
    </location>
</feature>
<evidence type="ECO:0000256" key="6">
    <source>
        <dbReference type="SAM" id="MobiDB-lite"/>
    </source>
</evidence>
<dbReference type="PROSITE" id="PS00028">
    <property type="entry name" value="ZINC_FINGER_C2H2_1"/>
    <property type="match status" value="12"/>
</dbReference>
<dbReference type="PANTHER" id="PTHR24379:SF121">
    <property type="entry name" value="C2H2-TYPE DOMAIN-CONTAINING PROTEIN"/>
    <property type="match status" value="1"/>
</dbReference>
<dbReference type="PANTHER" id="PTHR24379">
    <property type="entry name" value="KRAB AND ZINC FINGER DOMAIN-CONTAINING"/>
    <property type="match status" value="1"/>
</dbReference>
<keyword evidence="7" id="KW-0812">Transmembrane</keyword>
<dbReference type="Gene3D" id="3.30.160.60">
    <property type="entry name" value="Classic Zinc Finger"/>
    <property type="match status" value="7"/>
</dbReference>
<feature type="domain" description="C2H2-type" evidence="8">
    <location>
        <begin position="932"/>
        <end position="960"/>
    </location>
</feature>
<feature type="domain" description="C2H2-type" evidence="8">
    <location>
        <begin position="1037"/>
        <end position="1064"/>
    </location>
</feature>
<feature type="domain" description="C2H2-type" evidence="8">
    <location>
        <begin position="998"/>
        <end position="1025"/>
    </location>
</feature>
<dbReference type="InterPro" id="IPR013087">
    <property type="entry name" value="Znf_C2H2_type"/>
</dbReference>
<feature type="region of interest" description="Disordered" evidence="6">
    <location>
        <begin position="364"/>
        <end position="478"/>
    </location>
</feature>
<evidence type="ECO:0000256" key="1">
    <source>
        <dbReference type="ARBA" id="ARBA00022723"/>
    </source>
</evidence>
<organism evidence="9 10">
    <name type="scientific">Orchesella dallaii</name>
    <dbReference type="NCBI Taxonomy" id="48710"/>
    <lineage>
        <taxon>Eukaryota</taxon>
        <taxon>Metazoa</taxon>
        <taxon>Ecdysozoa</taxon>
        <taxon>Arthropoda</taxon>
        <taxon>Hexapoda</taxon>
        <taxon>Collembola</taxon>
        <taxon>Entomobryomorpha</taxon>
        <taxon>Entomobryoidea</taxon>
        <taxon>Orchesellidae</taxon>
        <taxon>Orchesellinae</taxon>
        <taxon>Orchesella</taxon>
    </lineage>
</organism>
<keyword evidence="7" id="KW-0472">Membrane</keyword>
<keyword evidence="3 5" id="KW-0863">Zinc-finger</keyword>
<sequence>MLEVVTAAEKVLSRTKLAKEKLQSRSAKESEKSIYEIILEFRKDFKKKCTRHLSTSLPRVLAKRIETANNDQNAINLDNVVLKADTTKNQTDHYDNLFLAWISTFVGVLWLGWSCWSLTPATTFTTPTFVGDELKIQAIYDDDEDDDICFTTTRSTSILQEESLRMDSPSNWQNTILEHENPQTVSVCHTTTSSDTCPSSWKDNLNLTSDAHVEFKEEPMLMIHPHATPPENVAVTVVPNASAKIITQFVCDLCQKGLISEASLVRHKQTVHVSRDQWPYYCCLCNRRYSTLCQLKRHNKSIGHNFTKSLAKVRGSKRNAHQTSRKFTSTQVVKTEVEETLKENAEVDNVFSKPRVPNVQLVSHEEVAQNPNTHDIEELGNSESSPQLVAASKTQSPSNVGLLRPRRHQKRKYYAEAEEESSSDPTSSSDSDEHDYGDESFEMDSGASESATTSGSSFEDPDFEYQRPRPRSKQSNVKPQELLVGTSCQEVASKKRVMIYSCNVGECKECFHNQETLDIHKKLHGEFLCKYCDHKESYAPDLAIHETIHYIFKRNRDGYFRANNIDDNTVPRFQCARCQYWCPTRTRYIQHHLKRHLRLSRKPQTCPVCKVFLTQRGLEDHIVGHHQIEGVDKASIQQCDQCSAYFLKEAQLLKHKMETHTNKPALSFASDSDSSSDSSTSSDPDTSDFDVSFNCIICSKTFLNATSLKKHEQKVHVPHPPAKSKPLRKRKRRQTTRLAGAKAKRVSSTRPDLKYNCEFAGCRRLKFYILENFEQHKQQHGTFPCSLCDFVETYAPKLALHELTHQDSWLEVTERNKPIRRRRINKKNSSNDGRAFPVLNCARCTFNTKKKSSYLRHHLEQHLDVPFKKKLCPICKRRLNSLSSLQIHTKEFHNIDGIPPEEVPRCDKCPAYFRKFIQLFSHEEKIHGADLLKCVDCGKRFKNHYCLKGHRVRKHKTNVSDFQFFCDVEGCMRRFETKYYLEWHKMKTHSAASDKHALICSKCGKKLLTVVSLKSHMRVHEENRDERIKLRRSEKNYVCDECGKAFKNKHVLAVHKLAHSGPSSWQYSCLVCEKKCVSEDKLYDHLRTHTNEKPYICQFCEEEYAHGHNLRNHMNKQHNANVVARKYDATYLESRKGKKLGRGGLIGKQRS</sequence>
<evidence type="ECO:0000256" key="4">
    <source>
        <dbReference type="ARBA" id="ARBA00022833"/>
    </source>
</evidence>
<feature type="domain" description="C2H2-type" evidence="8">
    <location>
        <begin position="693"/>
        <end position="721"/>
    </location>
</feature>
<dbReference type="EMBL" id="CAXLJM020000048">
    <property type="protein sequence ID" value="CAL8112062.1"/>
    <property type="molecule type" value="Genomic_DNA"/>
</dbReference>
<feature type="compositionally biased region" description="Low complexity" evidence="6">
    <location>
        <begin position="667"/>
        <end position="686"/>
    </location>
</feature>
<protein>
    <recommendedName>
        <fullName evidence="8">C2H2-type domain-containing protein</fullName>
    </recommendedName>
</protein>
<reference evidence="9 10" key="1">
    <citation type="submission" date="2024-08" db="EMBL/GenBank/DDBJ databases">
        <authorList>
            <person name="Cucini C."/>
            <person name="Frati F."/>
        </authorList>
    </citation>
    <scope>NUCLEOTIDE SEQUENCE [LARGE SCALE GENOMIC DNA]</scope>
</reference>
<proteinExistence type="predicted"/>
<feature type="domain" description="C2H2-type" evidence="8">
    <location>
        <begin position="249"/>
        <end position="277"/>
    </location>
</feature>
<keyword evidence="7" id="KW-1133">Transmembrane helix</keyword>
<feature type="region of interest" description="Disordered" evidence="6">
    <location>
        <begin position="710"/>
        <end position="745"/>
    </location>
</feature>
<keyword evidence="4" id="KW-0862">Zinc</keyword>
<evidence type="ECO:0000256" key="7">
    <source>
        <dbReference type="SAM" id="Phobius"/>
    </source>
</evidence>
<feature type="compositionally biased region" description="Polar residues" evidence="6">
    <location>
        <begin position="381"/>
        <end position="399"/>
    </location>
</feature>
<feature type="compositionally biased region" description="Low complexity" evidence="6">
    <location>
        <begin position="445"/>
        <end position="458"/>
    </location>
</feature>
<dbReference type="SUPFAM" id="SSF57667">
    <property type="entry name" value="beta-beta-alpha zinc fingers"/>
    <property type="match status" value="4"/>
</dbReference>
<evidence type="ECO:0000256" key="3">
    <source>
        <dbReference type="ARBA" id="ARBA00022771"/>
    </source>
</evidence>
<feature type="region of interest" description="Disordered" evidence="6">
    <location>
        <begin position="665"/>
        <end position="686"/>
    </location>
</feature>
<name>A0ABP1QUK1_9HEXA</name>
<dbReference type="PROSITE" id="PS50157">
    <property type="entry name" value="ZINC_FINGER_C2H2_2"/>
    <property type="match status" value="11"/>
</dbReference>
<evidence type="ECO:0000256" key="5">
    <source>
        <dbReference type="PROSITE-ProRule" id="PRU00042"/>
    </source>
</evidence>
<evidence type="ECO:0000259" key="8">
    <source>
        <dbReference type="PROSITE" id="PS50157"/>
    </source>
</evidence>
<dbReference type="SMART" id="SM00355">
    <property type="entry name" value="ZnF_C2H2"/>
    <property type="match status" value="19"/>
</dbReference>
<feature type="domain" description="C2H2-type" evidence="8">
    <location>
        <begin position="500"/>
        <end position="524"/>
    </location>
</feature>
<feature type="domain" description="C2H2-type" evidence="8">
    <location>
        <begin position="637"/>
        <end position="665"/>
    </location>
</feature>
<feature type="domain" description="C2H2-type" evidence="8">
    <location>
        <begin position="280"/>
        <end position="309"/>
    </location>
</feature>
<gene>
    <name evidence="9" type="ORF">ODALV1_LOCUS15468</name>
</gene>
<dbReference type="Proteomes" id="UP001642540">
    <property type="component" value="Unassembled WGS sequence"/>
</dbReference>
<feature type="domain" description="C2H2-type" evidence="8">
    <location>
        <begin position="964"/>
        <end position="994"/>
    </location>
</feature>
<accession>A0ABP1QUK1</accession>
<evidence type="ECO:0000256" key="2">
    <source>
        <dbReference type="ARBA" id="ARBA00022737"/>
    </source>
</evidence>
<comment type="caution">
    <text evidence="9">The sequence shown here is derived from an EMBL/GenBank/DDBJ whole genome shotgun (WGS) entry which is preliminary data.</text>
</comment>
<keyword evidence="2" id="KW-0677">Repeat</keyword>
<evidence type="ECO:0000313" key="10">
    <source>
        <dbReference type="Proteomes" id="UP001642540"/>
    </source>
</evidence>
<feature type="transmembrane region" description="Helical" evidence="7">
    <location>
        <begin position="98"/>
        <end position="119"/>
    </location>
</feature>